<sequence>MDRRAAPVKTAPRQEEPQYHSDLEPPVEEEVEQPPQQPQRRASRAVMPHVDHEFLRAITFIFKNRRQRF</sequence>
<reference evidence="2 3" key="1">
    <citation type="submission" date="2024-04" db="EMBL/GenBank/DDBJ databases">
        <authorList>
            <person name="Fracassetti M."/>
        </authorList>
    </citation>
    <scope>NUCLEOTIDE SEQUENCE [LARGE SCALE GENOMIC DNA]</scope>
</reference>
<dbReference type="AlphaFoldDB" id="A0AAV2E5B7"/>
<organism evidence="2 3">
    <name type="scientific">Linum trigynum</name>
    <dbReference type="NCBI Taxonomy" id="586398"/>
    <lineage>
        <taxon>Eukaryota</taxon>
        <taxon>Viridiplantae</taxon>
        <taxon>Streptophyta</taxon>
        <taxon>Embryophyta</taxon>
        <taxon>Tracheophyta</taxon>
        <taxon>Spermatophyta</taxon>
        <taxon>Magnoliopsida</taxon>
        <taxon>eudicotyledons</taxon>
        <taxon>Gunneridae</taxon>
        <taxon>Pentapetalae</taxon>
        <taxon>rosids</taxon>
        <taxon>fabids</taxon>
        <taxon>Malpighiales</taxon>
        <taxon>Linaceae</taxon>
        <taxon>Linum</taxon>
    </lineage>
</organism>
<dbReference type="Proteomes" id="UP001497516">
    <property type="component" value="Chromosome 4"/>
</dbReference>
<evidence type="ECO:0000256" key="1">
    <source>
        <dbReference type="SAM" id="MobiDB-lite"/>
    </source>
</evidence>
<evidence type="ECO:0000313" key="2">
    <source>
        <dbReference type="EMBL" id="CAL1380953.1"/>
    </source>
</evidence>
<accession>A0AAV2E5B7</accession>
<proteinExistence type="predicted"/>
<protein>
    <submittedName>
        <fullName evidence="2">Uncharacterized protein</fullName>
    </submittedName>
</protein>
<name>A0AAV2E5B7_9ROSI</name>
<dbReference type="EMBL" id="OZ034817">
    <property type="protein sequence ID" value="CAL1380953.1"/>
    <property type="molecule type" value="Genomic_DNA"/>
</dbReference>
<gene>
    <name evidence="2" type="ORF">LTRI10_LOCUS22366</name>
</gene>
<feature type="region of interest" description="Disordered" evidence="1">
    <location>
        <begin position="1"/>
        <end position="47"/>
    </location>
</feature>
<feature type="compositionally biased region" description="Basic and acidic residues" evidence="1">
    <location>
        <begin position="12"/>
        <end position="23"/>
    </location>
</feature>
<evidence type="ECO:0000313" key="3">
    <source>
        <dbReference type="Proteomes" id="UP001497516"/>
    </source>
</evidence>
<keyword evidence="3" id="KW-1185">Reference proteome</keyword>